<dbReference type="SUPFAM" id="SSF47565">
    <property type="entry name" value="Insect pheromone/odorant-binding proteins"/>
    <property type="match status" value="1"/>
</dbReference>
<keyword evidence="1" id="KW-0732">Signal</keyword>
<dbReference type="Pfam" id="PF01395">
    <property type="entry name" value="PBP_GOBP"/>
    <property type="match status" value="1"/>
</dbReference>
<feature type="signal peptide" evidence="1">
    <location>
        <begin position="1"/>
        <end position="18"/>
    </location>
</feature>
<dbReference type="InterPro" id="IPR006170">
    <property type="entry name" value="PBP/GOBP"/>
</dbReference>
<name>G8B1R4_NASVI</name>
<reference evidence="2" key="2">
    <citation type="submission" date="2011-11" db="EMBL/GenBank/DDBJ databases">
        <title>Unique features of odorant binding proteins revealed by genome annotation and comparative analyses of the parasitoid wasp Nasonia vitripennis.</title>
        <authorList>
            <person name="Zhou J.J."/>
            <person name="Vieira F.G."/>
            <person name="Foret S."/>
            <person name="He X.L."/>
            <person name="Rozas J."/>
            <person name="Field L.M."/>
        </authorList>
    </citation>
    <scope>NUCLEOTIDE SEQUENCE</scope>
    <source>
        <strain evidence="2">AsmCX</strain>
    </source>
</reference>
<organism evidence="2">
    <name type="scientific">Nasonia vitripennis</name>
    <name type="common">Parasitic wasp</name>
    <dbReference type="NCBI Taxonomy" id="7425"/>
    <lineage>
        <taxon>Eukaryota</taxon>
        <taxon>Metazoa</taxon>
        <taxon>Ecdysozoa</taxon>
        <taxon>Arthropoda</taxon>
        <taxon>Hexapoda</taxon>
        <taxon>Insecta</taxon>
        <taxon>Pterygota</taxon>
        <taxon>Neoptera</taxon>
        <taxon>Endopterygota</taxon>
        <taxon>Hymenoptera</taxon>
        <taxon>Apocrita</taxon>
        <taxon>Proctotrupomorpha</taxon>
        <taxon>Chalcidoidea</taxon>
        <taxon>Pteromalidae</taxon>
        <taxon>Pteromalinae</taxon>
        <taxon>Nasonia</taxon>
    </lineage>
</organism>
<feature type="chain" id="PRO_5003508251" evidence="1">
    <location>
        <begin position="19"/>
        <end position="142"/>
    </location>
</feature>
<dbReference type="GO" id="GO:0005549">
    <property type="term" value="F:odorant binding"/>
    <property type="evidence" value="ECO:0007669"/>
    <property type="project" value="InterPro"/>
</dbReference>
<sequence>MKFYALCVILLCSSAAFALLEARVRDYLYEYQRDCMIESGADTSLVAAADRARIIPNDGLLDTFAICMLKKYNILHKDGSVNQDHDSYTIFSDNPDVYRISERCKAKIGKDAGETARKIMNCFAEDGDSLLPYSTHPPPTPC</sequence>
<dbReference type="InterPro" id="IPR036728">
    <property type="entry name" value="PBP_GOBP_sf"/>
</dbReference>
<dbReference type="CDD" id="cd23992">
    <property type="entry name" value="PBP_GOBP"/>
    <property type="match status" value="1"/>
</dbReference>
<accession>G8B1R4</accession>
<proteinExistence type="predicted"/>
<dbReference type="Gene3D" id="1.10.238.20">
    <property type="entry name" value="Pheromone/general odorant binding protein domain"/>
    <property type="match status" value="1"/>
</dbReference>
<gene>
    <name evidence="2" type="primary">OBP59</name>
</gene>
<evidence type="ECO:0000256" key="1">
    <source>
        <dbReference type="SAM" id="SignalP"/>
    </source>
</evidence>
<dbReference type="HOGENOM" id="CLU_2213025_0_0_1"/>
<dbReference type="PhylomeDB" id="G8B1R4"/>
<dbReference type="EMBL" id="HE578244">
    <property type="protein sequence ID" value="CCD17828.1"/>
    <property type="molecule type" value="Genomic_DNA"/>
</dbReference>
<reference evidence="2" key="1">
    <citation type="submission" date="2011-08" db="EMBL/GenBank/DDBJ databases">
        <authorList>
            <person name="Zhou J."/>
        </authorList>
    </citation>
    <scope>NUCLEOTIDE SEQUENCE</scope>
    <source>
        <strain evidence="2">AsmCX</strain>
    </source>
</reference>
<evidence type="ECO:0000313" key="2">
    <source>
        <dbReference type="EMBL" id="CCD17828.1"/>
    </source>
</evidence>
<protein>
    <submittedName>
        <fullName evidence="2">Putative odorant binding protein 59</fullName>
    </submittedName>
</protein>
<dbReference type="AlphaFoldDB" id="G8B1R4"/>